<evidence type="ECO:0000313" key="1">
    <source>
        <dbReference type="EMBL" id="CDW32301.1"/>
    </source>
</evidence>
<protein>
    <submittedName>
        <fullName evidence="1">Uncharacterized protein</fullName>
    </submittedName>
</protein>
<proteinExistence type="predicted"/>
<sequence length="55" mass="6095">MICAPTLRSKLWGGISTAAGSETRLVNIQFAWGTLFYLWTCRTSGQQGLILEPLH</sequence>
<reference evidence="1" key="1">
    <citation type="submission" date="2014-05" db="EMBL/GenBank/DDBJ databases">
        <authorList>
            <person name="Chronopoulou M."/>
        </authorList>
    </citation>
    <scope>NUCLEOTIDE SEQUENCE</scope>
    <source>
        <tissue evidence="1">Whole organism</tissue>
    </source>
</reference>
<dbReference type="EMBL" id="HACA01014940">
    <property type="protein sequence ID" value="CDW32301.1"/>
    <property type="molecule type" value="Transcribed_RNA"/>
</dbReference>
<accession>A0A0K2U3L4</accession>
<organism evidence="1">
    <name type="scientific">Lepeophtheirus salmonis</name>
    <name type="common">Salmon louse</name>
    <name type="synonym">Caligus salmonis</name>
    <dbReference type="NCBI Taxonomy" id="72036"/>
    <lineage>
        <taxon>Eukaryota</taxon>
        <taxon>Metazoa</taxon>
        <taxon>Ecdysozoa</taxon>
        <taxon>Arthropoda</taxon>
        <taxon>Crustacea</taxon>
        <taxon>Multicrustacea</taxon>
        <taxon>Hexanauplia</taxon>
        <taxon>Copepoda</taxon>
        <taxon>Siphonostomatoida</taxon>
        <taxon>Caligidae</taxon>
        <taxon>Lepeophtheirus</taxon>
    </lineage>
</organism>
<name>A0A0K2U3L4_LEPSM</name>
<dbReference type="AlphaFoldDB" id="A0A0K2U3L4"/>